<dbReference type="OrthoDB" id="9134235at2"/>
<organism evidence="1 2">
    <name type="scientific">Paraburkholderia graminis (strain ATCC 700544 / DSM 17151 / LMG 18924 / NCIMB 13744 / C4D1M)</name>
    <dbReference type="NCBI Taxonomy" id="396598"/>
    <lineage>
        <taxon>Bacteria</taxon>
        <taxon>Pseudomonadati</taxon>
        <taxon>Pseudomonadota</taxon>
        <taxon>Betaproteobacteria</taxon>
        <taxon>Burkholderiales</taxon>
        <taxon>Burkholderiaceae</taxon>
        <taxon>Paraburkholderia</taxon>
    </lineage>
</organism>
<keyword evidence="2" id="KW-1185">Reference proteome</keyword>
<name>B1FY64_PARG4</name>
<dbReference type="EMBL" id="ABLD01000004">
    <property type="protein sequence ID" value="EDT11382.1"/>
    <property type="molecule type" value="Genomic_DNA"/>
</dbReference>
<evidence type="ECO:0000313" key="1">
    <source>
        <dbReference type="EMBL" id="EDT11382.1"/>
    </source>
</evidence>
<evidence type="ECO:0000313" key="2">
    <source>
        <dbReference type="Proteomes" id="UP000005045"/>
    </source>
</evidence>
<comment type="caution">
    <text evidence="1">The sequence shown here is derived from an EMBL/GenBank/DDBJ whole genome shotgun (WGS) entry which is preliminary data.</text>
</comment>
<reference evidence="1 2" key="1">
    <citation type="submission" date="2008-03" db="EMBL/GenBank/DDBJ databases">
        <title>Sequencing of the draft genome and assembly of Burkholderia graminis C4D1M.</title>
        <authorList>
            <consortium name="US DOE Joint Genome Institute (JGI-PGF)"/>
            <person name="Copeland A."/>
            <person name="Lucas S."/>
            <person name="Lapidus A."/>
            <person name="Glavina del Rio T."/>
            <person name="Dalin E."/>
            <person name="Tice H."/>
            <person name="Bruce D."/>
            <person name="Goodwin L."/>
            <person name="Pitluck S."/>
            <person name="Larimer F."/>
            <person name="Land M.L."/>
            <person name="Hauser L."/>
            <person name="Tiedje J."/>
            <person name="Richardson P."/>
        </authorList>
    </citation>
    <scope>NUCLEOTIDE SEQUENCE [LARGE SCALE GENOMIC DNA]</scope>
    <source>
        <strain evidence="2">ATCC 700544 / DSM 17151 / LMG 18924 / NCIMB 13744 / C4D1M</strain>
    </source>
</reference>
<accession>B1FY64</accession>
<dbReference type="RefSeq" id="WP_006048467.1">
    <property type="nucleotide sequence ID" value="NZ_ABLD01000004.1"/>
</dbReference>
<dbReference type="Proteomes" id="UP000005045">
    <property type="component" value="Unassembled WGS sequence"/>
</dbReference>
<protein>
    <submittedName>
        <fullName evidence="1">Uncharacterized protein</fullName>
    </submittedName>
</protein>
<proteinExistence type="predicted"/>
<sequence>MTETSPPNEIEFIATRALELMGGREKAFAAMEADYDAMKERWNQDTDSIGRILRAHLYLEHYLTEYLQHANPALGDLDEARLTFAQKANLLKSDAPVIDMITGGIRHLNKIRNRLAHNLRAAVTEEDANVFLSQGIFRAMREEGAKGTDREPSADPLDVLEGFAKFASAMLHNGSTSHGEAFRQAIGEWHERHGEASSK</sequence>
<gene>
    <name evidence="1" type="ORF">BgramDRAFT_1907</name>
</gene>
<dbReference type="AlphaFoldDB" id="B1FY64"/>